<sequence length="158" mass="17804">MSAVEQSNVVAMFKPQAQRESEKKWGKAVMSHGCAIFPSILLRAQARLGVNAQEMMVLLHLAEHWWAADSKVFPAKKVIAERIGLSTKQVQRHVKRLEELKLIERKQRFNRGLQTSNEYDLAGLVAKLQVIEKDFETARKVKKAAADAGGLTQVLKKQ</sequence>
<reference evidence="2 3" key="1">
    <citation type="submission" date="2017-01" db="EMBL/GenBank/DDBJ databases">
        <title>Phylogeographic, genomic and meropenem susceptibility analysis of Burkholderia ubonensis.</title>
        <authorList>
            <person name="Price E.P."/>
            <person name="Sarovich D.S."/>
            <person name="Webb J.R."/>
            <person name="Hall C.M."/>
            <person name="Sahl J.W."/>
            <person name="Kaestli M."/>
            <person name="Mayo M."/>
            <person name="Harrington G."/>
            <person name="Baker A.L."/>
            <person name="Sidak-Loftis L.C."/>
            <person name="Lummis M."/>
            <person name="Schupp J.M."/>
            <person name="Gillece J.D."/>
            <person name="Tuanyok A."/>
            <person name="Warner J."/>
            <person name="Busch J.D."/>
            <person name="Keim P."/>
            <person name="Currie B.J."/>
            <person name="Wagner D.M."/>
        </authorList>
    </citation>
    <scope>NUCLEOTIDE SEQUENCE [LARGE SCALE GENOMIC DNA]</scope>
    <source>
        <strain evidence="2 3">A21</strain>
    </source>
</reference>
<protein>
    <recommendedName>
        <fullName evidence="1">DnaD N-terminal domain-containing protein</fullName>
    </recommendedName>
</protein>
<dbReference type="Proteomes" id="UP000187194">
    <property type="component" value="Unassembled WGS sequence"/>
</dbReference>
<dbReference type="SUPFAM" id="SSF46785">
    <property type="entry name" value="Winged helix' DNA-binding domain"/>
    <property type="match status" value="1"/>
</dbReference>
<organism evidence="2 3">
    <name type="scientific">Burkholderia ubonensis</name>
    <dbReference type="NCBI Taxonomy" id="101571"/>
    <lineage>
        <taxon>Bacteria</taxon>
        <taxon>Pseudomonadati</taxon>
        <taxon>Pseudomonadota</taxon>
        <taxon>Betaproteobacteria</taxon>
        <taxon>Burkholderiales</taxon>
        <taxon>Burkholderiaceae</taxon>
        <taxon>Burkholderia</taxon>
        <taxon>Burkholderia cepacia complex</taxon>
    </lineage>
</organism>
<dbReference type="InterPro" id="IPR036388">
    <property type="entry name" value="WH-like_DNA-bd_sf"/>
</dbReference>
<feature type="domain" description="DnaD N-terminal" evidence="1">
    <location>
        <begin position="38"/>
        <end position="130"/>
    </location>
</feature>
<dbReference type="EMBL" id="MTJZ01000008">
    <property type="protein sequence ID" value="OMG73867.1"/>
    <property type="molecule type" value="Genomic_DNA"/>
</dbReference>
<name>A0A1R1JES8_9BURK</name>
<dbReference type="Pfam" id="PF21984">
    <property type="entry name" value="DnaD_N"/>
    <property type="match status" value="1"/>
</dbReference>
<evidence type="ECO:0000259" key="1">
    <source>
        <dbReference type="Pfam" id="PF21984"/>
    </source>
</evidence>
<dbReference type="InterPro" id="IPR036390">
    <property type="entry name" value="WH_DNA-bd_sf"/>
</dbReference>
<evidence type="ECO:0000313" key="2">
    <source>
        <dbReference type="EMBL" id="OMG73867.1"/>
    </source>
</evidence>
<gene>
    <name evidence="2" type="ORF">BW685_07500</name>
</gene>
<evidence type="ECO:0000313" key="3">
    <source>
        <dbReference type="Proteomes" id="UP000187194"/>
    </source>
</evidence>
<dbReference type="AlphaFoldDB" id="A0A1R1JES8"/>
<dbReference type="RefSeq" id="WP_076475389.1">
    <property type="nucleotide sequence ID" value="NZ_MTJZ01000008.1"/>
</dbReference>
<dbReference type="InterPro" id="IPR053843">
    <property type="entry name" value="DnaD_N"/>
</dbReference>
<comment type="caution">
    <text evidence="2">The sequence shown here is derived from an EMBL/GenBank/DDBJ whole genome shotgun (WGS) entry which is preliminary data.</text>
</comment>
<proteinExistence type="predicted"/>
<accession>A0A1R1JES8</accession>
<dbReference type="Gene3D" id="1.10.10.10">
    <property type="entry name" value="Winged helix-like DNA-binding domain superfamily/Winged helix DNA-binding domain"/>
    <property type="match status" value="1"/>
</dbReference>